<dbReference type="EMBL" id="PNQX01000004">
    <property type="protein sequence ID" value="PMQ18762.1"/>
    <property type="molecule type" value="Genomic_DNA"/>
</dbReference>
<proteinExistence type="predicted"/>
<dbReference type="AlphaFoldDB" id="A0A2N7RXZ5"/>
<feature type="region of interest" description="Disordered" evidence="1">
    <location>
        <begin position="34"/>
        <end position="65"/>
    </location>
</feature>
<comment type="caution">
    <text evidence="2">The sequence shown here is derived from an EMBL/GenBank/DDBJ whole genome shotgun (WGS) entry which is preliminary data.</text>
</comment>
<reference evidence="2 3" key="1">
    <citation type="journal article" date="2017" name="Elife">
        <title>Extensive horizontal gene transfer in cheese-associated bacteria.</title>
        <authorList>
            <person name="Bonham K.S."/>
            <person name="Wolfe B.E."/>
            <person name="Dutton R.J."/>
        </authorList>
    </citation>
    <scope>NUCLEOTIDE SEQUENCE [LARGE SCALE GENOMIC DNA]</scope>
    <source>
        <strain evidence="2 3">JB182</strain>
    </source>
</reference>
<evidence type="ECO:0000256" key="1">
    <source>
        <dbReference type="SAM" id="MobiDB-lite"/>
    </source>
</evidence>
<dbReference type="Proteomes" id="UP000235739">
    <property type="component" value="Unassembled WGS sequence"/>
</dbReference>
<evidence type="ECO:0000313" key="2">
    <source>
        <dbReference type="EMBL" id="PMQ18762.1"/>
    </source>
</evidence>
<evidence type="ECO:0000313" key="3">
    <source>
        <dbReference type="Proteomes" id="UP000235739"/>
    </source>
</evidence>
<name>A0A2N7RXZ5_9MICC</name>
<sequence>MAAMSLLSALRKSGYKATISQVFANPSAATWPPWWNTSCPRRAGRHRRREQRGSPRGTAPAAGNP</sequence>
<protein>
    <submittedName>
        <fullName evidence="2">Uncharacterized protein</fullName>
    </submittedName>
</protein>
<gene>
    <name evidence="2" type="ORF">CIK84_18470</name>
</gene>
<dbReference type="RefSeq" id="WP_102599293.1">
    <property type="nucleotide sequence ID" value="NZ_PNQX01000004.1"/>
</dbReference>
<organism evidence="2 3">
    <name type="scientific">Glutamicibacter arilaitensis</name>
    <dbReference type="NCBI Taxonomy" id="256701"/>
    <lineage>
        <taxon>Bacteria</taxon>
        <taxon>Bacillati</taxon>
        <taxon>Actinomycetota</taxon>
        <taxon>Actinomycetes</taxon>
        <taxon>Micrococcales</taxon>
        <taxon>Micrococcaceae</taxon>
        <taxon>Glutamicibacter</taxon>
    </lineage>
</organism>
<accession>A0A2N7RXZ5</accession>